<keyword evidence="3" id="KW-0813">Transport</keyword>
<evidence type="ECO:0000256" key="12">
    <source>
        <dbReference type="SAM" id="Phobius"/>
    </source>
</evidence>
<reference evidence="13" key="1">
    <citation type="journal article" date="2017" name="Gigascience">
        <title>The genome draft of coconut (Cocos nucifera).</title>
        <authorList>
            <person name="Xiao Y."/>
            <person name="Xu P."/>
            <person name="Fan H."/>
            <person name="Baudouin L."/>
            <person name="Xia W."/>
            <person name="Bocs S."/>
            <person name="Xu J."/>
            <person name="Li Q."/>
            <person name="Guo A."/>
            <person name="Zhou L."/>
            <person name="Li J."/>
            <person name="Wu Y."/>
            <person name="Ma Z."/>
            <person name="Armero A."/>
            <person name="Issali A.E."/>
            <person name="Liu N."/>
            <person name="Peng M."/>
            <person name="Yang Y."/>
        </authorList>
    </citation>
    <scope>NUCLEOTIDE SEQUENCE</scope>
    <source>
        <tissue evidence="13">Spear leaf of Hainan Tall coconut</tissue>
    </source>
</reference>
<keyword evidence="9 12" id="KW-0472">Membrane</keyword>
<feature type="transmembrane region" description="Helical" evidence="12">
    <location>
        <begin position="33"/>
        <end position="50"/>
    </location>
</feature>
<dbReference type="PANTHER" id="PTHR10585">
    <property type="entry name" value="ER LUMEN PROTEIN RETAINING RECEPTOR"/>
    <property type="match status" value="1"/>
</dbReference>
<comment type="similarity">
    <text evidence="2">Belongs to the ERD2 family.</text>
</comment>
<evidence type="ECO:0000256" key="2">
    <source>
        <dbReference type="ARBA" id="ARBA00010120"/>
    </source>
</evidence>
<feature type="region of interest" description="Disordered" evidence="11">
    <location>
        <begin position="152"/>
        <end position="215"/>
    </location>
</feature>
<dbReference type="EMBL" id="CM017885">
    <property type="protein sequence ID" value="KAG1367770.1"/>
    <property type="molecule type" value="Genomic_DNA"/>
</dbReference>
<evidence type="ECO:0000256" key="7">
    <source>
        <dbReference type="ARBA" id="ARBA00022927"/>
    </source>
</evidence>
<dbReference type="GO" id="GO:0016192">
    <property type="term" value="P:vesicle-mediated transport"/>
    <property type="evidence" value="ECO:0007669"/>
    <property type="project" value="UniProtKB-KW"/>
</dbReference>
<dbReference type="GO" id="GO:0015031">
    <property type="term" value="P:protein transport"/>
    <property type="evidence" value="ECO:0007669"/>
    <property type="project" value="UniProtKB-KW"/>
</dbReference>
<keyword evidence="7" id="KW-0653">Protein transport</keyword>
<proteinExistence type="inferred from homology"/>
<dbReference type="GO" id="GO:0006621">
    <property type="term" value="P:protein retention in ER lumen"/>
    <property type="evidence" value="ECO:0007669"/>
    <property type="project" value="InterPro"/>
</dbReference>
<evidence type="ECO:0000256" key="10">
    <source>
        <dbReference type="ARBA" id="ARBA00023170"/>
    </source>
</evidence>
<evidence type="ECO:0000313" key="14">
    <source>
        <dbReference type="Proteomes" id="UP000797356"/>
    </source>
</evidence>
<comment type="subcellular location">
    <subcellularLocation>
        <location evidence="1">Endoplasmic reticulum membrane</location>
        <topology evidence="1">Multi-pass membrane protein</topology>
    </subcellularLocation>
</comment>
<evidence type="ECO:0000256" key="6">
    <source>
        <dbReference type="ARBA" id="ARBA00022892"/>
    </source>
</evidence>
<dbReference type="GO" id="GO:0005789">
    <property type="term" value="C:endoplasmic reticulum membrane"/>
    <property type="evidence" value="ECO:0007669"/>
    <property type="project" value="UniProtKB-SubCell"/>
</dbReference>
<protein>
    <submittedName>
        <fullName evidence="13">Uncharacterized protein</fullName>
    </submittedName>
</protein>
<name>A0A8K0IUD5_COCNU</name>
<dbReference type="Pfam" id="PF00810">
    <property type="entry name" value="ER_lumen_recept"/>
    <property type="match status" value="1"/>
</dbReference>
<keyword evidence="10" id="KW-0675">Receptor</keyword>
<keyword evidence="4 12" id="KW-0812">Transmembrane</keyword>
<dbReference type="InterPro" id="IPR000133">
    <property type="entry name" value="ER_ret_rcpt"/>
</dbReference>
<dbReference type="Proteomes" id="UP000797356">
    <property type="component" value="Chromosome 14"/>
</dbReference>
<evidence type="ECO:0000256" key="4">
    <source>
        <dbReference type="ARBA" id="ARBA00022692"/>
    </source>
</evidence>
<feature type="compositionally biased region" description="Basic and acidic residues" evidence="11">
    <location>
        <begin position="183"/>
        <end position="195"/>
    </location>
</feature>
<feature type="compositionally biased region" description="Basic and acidic residues" evidence="11">
    <location>
        <begin position="206"/>
        <end position="215"/>
    </location>
</feature>
<keyword evidence="8 12" id="KW-1133">Transmembrane helix</keyword>
<organism evidence="13 14">
    <name type="scientific">Cocos nucifera</name>
    <name type="common">Coconut palm</name>
    <dbReference type="NCBI Taxonomy" id="13894"/>
    <lineage>
        <taxon>Eukaryota</taxon>
        <taxon>Viridiplantae</taxon>
        <taxon>Streptophyta</taxon>
        <taxon>Embryophyta</taxon>
        <taxon>Tracheophyta</taxon>
        <taxon>Spermatophyta</taxon>
        <taxon>Magnoliopsida</taxon>
        <taxon>Liliopsida</taxon>
        <taxon>Arecaceae</taxon>
        <taxon>Arecoideae</taxon>
        <taxon>Cocoseae</taxon>
        <taxon>Attaleinae</taxon>
        <taxon>Cocos</taxon>
    </lineage>
</organism>
<dbReference type="GO" id="GO:0046923">
    <property type="term" value="F:ER retention sequence binding"/>
    <property type="evidence" value="ECO:0007669"/>
    <property type="project" value="InterPro"/>
</dbReference>
<evidence type="ECO:0000313" key="13">
    <source>
        <dbReference type="EMBL" id="KAG1367770.1"/>
    </source>
</evidence>
<dbReference type="OrthoDB" id="7694678at2759"/>
<evidence type="ECO:0000256" key="3">
    <source>
        <dbReference type="ARBA" id="ARBA00022448"/>
    </source>
</evidence>
<evidence type="ECO:0000256" key="8">
    <source>
        <dbReference type="ARBA" id="ARBA00022989"/>
    </source>
</evidence>
<feature type="compositionally biased region" description="Basic and acidic residues" evidence="11">
    <location>
        <begin position="152"/>
        <end position="172"/>
    </location>
</feature>
<keyword evidence="14" id="KW-1185">Reference proteome</keyword>
<reference evidence="13" key="2">
    <citation type="submission" date="2019-07" db="EMBL/GenBank/DDBJ databases">
        <authorList>
            <person name="Yang Y."/>
            <person name="Bocs S."/>
            <person name="Baudouin L."/>
        </authorList>
    </citation>
    <scope>NUCLEOTIDE SEQUENCE</scope>
    <source>
        <tissue evidence="13">Spear leaf of Hainan Tall coconut</tissue>
    </source>
</reference>
<keyword evidence="5" id="KW-0256">Endoplasmic reticulum</keyword>
<accession>A0A8K0IUD5</accession>
<comment type="caution">
    <text evidence="13">The sequence shown here is derived from an EMBL/GenBank/DDBJ whole genome shotgun (WGS) entry which is preliminary data.</text>
</comment>
<gene>
    <name evidence="13" type="ORF">COCNU_14G002380</name>
</gene>
<keyword evidence="6" id="KW-0931">ER-Golgi transport</keyword>
<sequence length="215" mass="24673">MKVVFISTSIAIVWCMRYHSLVRRTYDKDQDTFRHYILVGVSFTLALLFHDRFTFREESFDTAIGVLRARYVCSRCSPGSPGSIRSHRRCKAVQPVGWVRGPVEVIQAVRQPSAETLSEKREKPALRKSIWACQLPLGEKWRAEVLPQKRNEVRRKEGSAGKRNGVCREQESGMKFGGSKAELPPKSHHPDEVRCKWGRSLPRAGKRNEVRRQQG</sequence>
<evidence type="ECO:0000256" key="1">
    <source>
        <dbReference type="ARBA" id="ARBA00004477"/>
    </source>
</evidence>
<dbReference type="AlphaFoldDB" id="A0A8K0IUD5"/>
<evidence type="ECO:0000256" key="9">
    <source>
        <dbReference type="ARBA" id="ARBA00023136"/>
    </source>
</evidence>
<evidence type="ECO:0000256" key="5">
    <source>
        <dbReference type="ARBA" id="ARBA00022824"/>
    </source>
</evidence>
<evidence type="ECO:0000256" key="11">
    <source>
        <dbReference type="SAM" id="MobiDB-lite"/>
    </source>
</evidence>